<keyword evidence="1" id="KW-0378">Hydrolase</keyword>
<dbReference type="Gene3D" id="3.90.79.10">
    <property type="entry name" value="Nucleoside Triphosphate Pyrophosphohydrolase"/>
    <property type="match status" value="1"/>
</dbReference>
<dbReference type="PANTHER" id="PTHR43736:SF1">
    <property type="entry name" value="DIHYDRONEOPTERIN TRIPHOSPHATE DIPHOSPHATASE"/>
    <property type="match status" value="1"/>
</dbReference>
<organism evidence="3 4">
    <name type="scientific">Paraburkholderia phenazinium</name>
    <dbReference type="NCBI Taxonomy" id="60549"/>
    <lineage>
        <taxon>Bacteria</taxon>
        <taxon>Pseudomonadati</taxon>
        <taxon>Pseudomonadota</taxon>
        <taxon>Betaproteobacteria</taxon>
        <taxon>Burkholderiales</taxon>
        <taxon>Burkholderiaceae</taxon>
        <taxon>Paraburkholderia</taxon>
    </lineage>
</organism>
<sequence length="130" mass="14593">MNNDRFPVSVKGVAFSAPGQVILLLNERQEWELPGGRLEVGETPEQAVAREFEEELAATVTPCRILDSYLFEVIPERFVFIVTYGCRIEGTFSPSISEEHLQVGTFDVDALPEPLPSGYRRSILAWHAQI</sequence>
<dbReference type="InterPro" id="IPR020476">
    <property type="entry name" value="Nudix_hydrolase"/>
</dbReference>
<dbReference type="Proteomes" id="UP000184693">
    <property type="component" value="Unassembled WGS sequence"/>
</dbReference>
<accession>A0A1N6GLI6</accession>
<dbReference type="CDD" id="cd04699">
    <property type="entry name" value="NUDIX_MutT_Nudt1"/>
    <property type="match status" value="1"/>
</dbReference>
<gene>
    <name evidence="3" type="ORF">SAMN05444168_2501</name>
</gene>
<proteinExistence type="predicted"/>
<dbReference type="PANTHER" id="PTHR43736">
    <property type="entry name" value="ADP-RIBOSE PYROPHOSPHATASE"/>
    <property type="match status" value="1"/>
</dbReference>
<dbReference type="Pfam" id="PF00293">
    <property type="entry name" value="NUDIX"/>
    <property type="match status" value="1"/>
</dbReference>
<dbReference type="GO" id="GO:0016787">
    <property type="term" value="F:hydrolase activity"/>
    <property type="evidence" value="ECO:0007669"/>
    <property type="project" value="UniProtKB-KW"/>
</dbReference>
<name>A0A1N6GLI6_9BURK</name>
<dbReference type="EMBL" id="FSRM01000001">
    <property type="protein sequence ID" value="SIO08395.1"/>
    <property type="molecule type" value="Genomic_DNA"/>
</dbReference>
<dbReference type="OrthoDB" id="9791228at2"/>
<dbReference type="AlphaFoldDB" id="A0A1N6GLI6"/>
<evidence type="ECO:0000313" key="4">
    <source>
        <dbReference type="Proteomes" id="UP000184693"/>
    </source>
</evidence>
<dbReference type="PROSITE" id="PS51462">
    <property type="entry name" value="NUDIX"/>
    <property type="match status" value="1"/>
</dbReference>
<dbReference type="InterPro" id="IPR000086">
    <property type="entry name" value="NUDIX_hydrolase_dom"/>
</dbReference>
<evidence type="ECO:0000313" key="3">
    <source>
        <dbReference type="EMBL" id="SIO08395.1"/>
    </source>
</evidence>
<evidence type="ECO:0000256" key="1">
    <source>
        <dbReference type="ARBA" id="ARBA00022801"/>
    </source>
</evidence>
<dbReference type="PRINTS" id="PR00502">
    <property type="entry name" value="NUDIXFAMILY"/>
</dbReference>
<dbReference type="InterPro" id="IPR015797">
    <property type="entry name" value="NUDIX_hydrolase-like_dom_sf"/>
</dbReference>
<dbReference type="RefSeq" id="WP_074264522.1">
    <property type="nucleotide sequence ID" value="NZ_FSRM01000001.1"/>
</dbReference>
<reference evidence="3 4" key="1">
    <citation type="submission" date="2016-11" db="EMBL/GenBank/DDBJ databases">
        <authorList>
            <person name="Jaros S."/>
            <person name="Januszkiewicz K."/>
            <person name="Wedrychowicz H."/>
        </authorList>
    </citation>
    <scope>NUCLEOTIDE SEQUENCE [LARGE SCALE GENOMIC DNA]</scope>
    <source>
        <strain evidence="3 4">GAS86</strain>
    </source>
</reference>
<feature type="domain" description="Nudix hydrolase" evidence="2">
    <location>
        <begin position="1"/>
        <end position="128"/>
    </location>
</feature>
<protein>
    <submittedName>
        <fullName evidence="3">ADP-ribose pyrophosphatase YjhB, NUDIX family</fullName>
    </submittedName>
</protein>
<evidence type="ECO:0000259" key="2">
    <source>
        <dbReference type="PROSITE" id="PS51462"/>
    </source>
</evidence>
<dbReference type="SUPFAM" id="SSF55811">
    <property type="entry name" value="Nudix"/>
    <property type="match status" value="1"/>
</dbReference>